<evidence type="ECO:0000313" key="2">
    <source>
        <dbReference type="Proteomes" id="UP000812287"/>
    </source>
</evidence>
<comment type="caution">
    <text evidence="1">The sequence shown here is derived from an EMBL/GenBank/DDBJ whole genome shotgun (WGS) entry which is preliminary data.</text>
</comment>
<protein>
    <submittedName>
        <fullName evidence="1">Uncharacterized protein</fullName>
    </submittedName>
</protein>
<reference evidence="1" key="1">
    <citation type="submission" date="2020-11" db="EMBL/GenBank/DDBJ databases">
        <title>Adaptations for nitrogen fixation in a non-lichenized fungal sporocarp promotes dispersal by wood-feeding termites.</title>
        <authorList>
            <consortium name="DOE Joint Genome Institute"/>
            <person name="Koch R.A."/>
            <person name="Yoon G."/>
            <person name="Arayal U."/>
            <person name="Lail K."/>
            <person name="Amirebrahimi M."/>
            <person name="Labutti K."/>
            <person name="Lipzen A."/>
            <person name="Riley R."/>
            <person name="Barry K."/>
            <person name="Henrissat B."/>
            <person name="Grigoriev I.V."/>
            <person name="Herr J.R."/>
            <person name="Aime M.C."/>
        </authorList>
    </citation>
    <scope>NUCLEOTIDE SEQUENCE</scope>
    <source>
        <strain evidence="1">MCA 3950</strain>
    </source>
</reference>
<dbReference type="EMBL" id="MU250595">
    <property type="protein sequence ID" value="KAG7439434.1"/>
    <property type="molecule type" value="Genomic_DNA"/>
</dbReference>
<sequence length="178" mass="20371">MRITKLKDLQVTVLRKHIVSFLRDISAYDSIAGDEEWTSRSRSYLRPSTSMECPLNPWCDSFPEHADVDNTLLRYRVQPRYTSALRRITEINKRGTFPSRHTLAERASSLHLPEARSVHGFFPTPQNCHITNLFDGHTNFGASRLLGKPFRTPLQKHLPSKSGLLQSVNPTARISFLK</sequence>
<proteinExistence type="predicted"/>
<keyword evidence="2" id="KW-1185">Reference proteome</keyword>
<dbReference type="AlphaFoldDB" id="A0A9P7VEW1"/>
<dbReference type="RefSeq" id="XP_043032934.1">
    <property type="nucleotide sequence ID" value="XM_043182086.1"/>
</dbReference>
<dbReference type="GeneID" id="66104382"/>
<dbReference type="Proteomes" id="UP000812287">
    <property type="component" value="Unassembled WGS sequence"/>
</dbReference>
<name>A0A9P7VEW1_9AGAR</name>
<evidence type="ECO:0000313" key="1">
    <source>
        <dbReference type="EMBL" id="KAG7439434.1"/>
    </source>
</evidence>
<accession>A0A9P7VEW1</accession>
<gene>
    <name evidence="1" type="ORF">BT62DRAFT_737110</name>
</gene>
<organism evidence="1 2">
    <name type="scientific">Guyanagaster necrorhizus</name>
    <dbReference type="NCBI Taxonomy" id="856835"/>
    <lineage>
        <taxon>Eukaryota</taxon>
        <taxon>Fungi</taxon>
        <taxon>Dikarya</taxon>
        <taxon>Basidiomycota</taxon>
        <taxon>Agaricomycotina</taxon>
        <taxon>Agaricomycetes</taxon>
        <taxon>Agaricomycetidae</taxon>
        <taxon>Agaricales</taxon>
        <taxon>Marasmiineae</taxon>
        <taxon>Physalacriaceae</taxon>
        <taxon>Guyanagaster</taxon>
    </lineage>
</organism>